<feature type="domain" description="4Fe-4S ferredoxin-type" evidence="5">
    <location>
        <begin position="293"/>
        <end position="322"/>
    </location>
</feature>
<accession>A0ABT0MSP5</accession>
<evidence type="ECO:0000313" key="6">
    <source>
        <dbReference type="EMBL" id="MCL2892865.1"/>
    </source>
</evidence>
<dbReference type="Gene3D" id="3.30.70.20">
    <property type="match status" value="2"/>
</dbReference>
<keyword evidence="2" id="KW-0479">Metal-binding</keyword>
<keyword evidence="7" id="KW-1185">Reference proteome</keyword>
<dbReference type="Pfam" id="PF12838">
    <property type="entry name" value="Fer4_7"/>
    <property type="match status" value="1"/>
</dbReference>
<dbReference type="PROSITE" id="PS00198">
    <property type="entry name" value="4FE4S_FER_1"/>
    <property type="match status" value="1"/>
</dbReference>
<dbReference type="InterPro" id="IPR050572">
    <property type="entry name" value="Fe-S_Ferredoxin"/>
</dbReference>
<dbReference type="PANTHER" id="PTHR43687:SF1">
    <property type="entry name" value="FERREDOXIN III"/>
    <property type="match status" value="1"/>
</dbReference>
<evidence type="ECO:0000256" key="2">
    <source>
        <dbReference type="ARBA" id="ARBA00022723"/>
    </source>
</evidence>
<sequence>MMNQAEAEGDTTPGLSPSIVIVRERCTHYRHAASTCSRCSSACPVGAIKLSENYPVLSPMDCTACGACAAVCSMDAIALQTPTDRALAADIAVTASRCGTVTLACKQAANVSPKNLFLSCLARLDPSLLLQAPANGALEIRMFTNDCGRCPAGNMSPHLHTIKTKAEEVAMALGIPLRISVDISASDVDFSRRAWLTKLLGKGNGLEGTITIATTFRDAASDHGETAVLPPEKRRRFVASLRSLAERGEGTFSNSTALFPSPELDADRCVGCALCADFCPTGALAFENDAGMLRITYNTAACTACGLCVDVCYRQAIAFYPAGDIGSILAPEPLILIERRENNDLLSSCEDKISALLGTQVYRT</sequence>
<dbReference type="InterPro" id="IPR017900">
    <property type="entry name" value="4Fe4S_Fe_S_CS"/>
</dbReference>
<keyword evidence="1" id="KW-0004">4Fe-4S</keyword>
<dbReference type="PROSITE" id="PS51379">
    <property type="entry name" value="4FE4S_FER_2"/>
    <property type="match status" value="3"/>
</dbReference>
<evidence type="ECO:0000256" key="1">
    <source>
        <dbReference type="ARBA" id="ARBA00022485"/>
    </source>
</evidence>
<keyword evidence="3" id="KW-0408">Iron</keyword>
<dbReference type="RefSeq" id="WP_249244455.1">
    <property type="nucleotide sequence ID" value="NZ_JAKPBZ010000109.1"/>
</dbReference>
<dbReference type="InterPro" id="IPR017896">
    <property type="entry name" value="4Fe4S_Fe-S-bd"/>
</dbReference>
<evidence type="ECO:0000259" key="5">
    <source>
        <dbReference type="PROSITE" id="PS51379"/>
    </source>
</evidence>
<feature type="domain" description="4Fe-4S ferredoxin-type" evidence="5">
    <location>
        <begin position="260"/>
        <end position="289"/>
    </location>
</feature>
<gene>
    <name evidence="6" type="ORF">MFP26_09200</name>
</gene>
<evidence type="ECO:0000256" key="3">
    <source>
        <dbReference type="ARBA" id="ARBA00023004"/>
    </source>
</evidence>
<feature type="domain" description="4Fe-4S ferredoxin-type" evidence="5">
    <location>
        <begin position="53"/>
        <end position="82"/>
    </location>
</feature>
<reference evidence="6 7" key="1">
    <citation type="submission" date="2022-02" db="EMBL/GenBank/DDBJ databases">
        <title>Description of Brenneria tiliae sp. nov. isolated from symptomatic Tilia x moltkei and Tilia x europaea trees in the UK.</title>
        <authorList>
            <person name="Kile H."/>
        </authorList>
    </citation>
    <scope>NUCLEOTIDE SEQUENCE [LARGE SCALE GENOMIC DNA]</scope>
    <source>
        <strain evidence="6 7">MC1SB4.1</strain>
    </source>
</reference>
<comment type="caution">
    <text evidence="6">The sequence shown here is derived from an EMBL/GenBank/DDBJ whole genome shotgun (WGS) entry which is preliminary data.</text>
</comment>
<proteinExistence type="predicted"/>
<name>A0ABT0MSP5_9GAMM</name>
<dbReference type="Pfam" id="PF13237">
    <property type="entry name" value="Fer4_10"/>
    <property type="match status" value="1"/>
</dbReference>
<dbReference type="SUPFAM" id="SSF54862">
    <property type="entry name" value="4Fe-4S ferredoxins"/>
    <property type="match status" value="2"/>
</dbReference>
<organism evidence="6 7">
    <name type="scientific">Brenneria tiliae</name>
    <dbReference type="NCBI Taxonomy" id="2914984"/>
    <lineage>
        <taxon>Bacteria</taxon>
        <taxon>Pseudomonadati</taxon>
        <taxon>Pseudomonadota</taxon>
        <taxon>Gammaproteobacteria</taxon>
        <taxon>Enterobacterales</taxon>
        <taxon>Pectobacteriaceae</taxon>
        <taxon>Brenneria</taxon>
    </lineage>
</organism>
<dbReference type="EMBL" id="JAKPBZ010000109">
    <property type="protein sequence ID" value="MCL2892865.1"/>
    <property type="molecule type" value="Genomic_DNA"/>
</dbReference>
<protein>
    <submittedName>
        <fullName evidence="6">4Fe-4S dicluster domain-containing protein</fullName>
    </submittedName>
</protein>
<evidence type="ECO:0000313" key="7">
    <source>
        <dbReference type="Proteomes" id="UP001203069"/>
    </source>
</evidence>
<keyword evidence="4" id="KW-0411">Iron-sulfur</keyword>
<evidence type="ECO:0000256" key="4">
    <source>
        <dbReference type="ARBA" id="ARBA00023014"/>
    </source>
</evidence>
<dbReference type="PANTHER" id="PTHR43687">
    <property type="entry name" value="ADENYLYLSULFATE REDUCTASE, BETA SUBUNIT"/>
    <property type="match status" value="1"/>
</dbReference>
<dbReference type="Proteomes" id="UP001203069">
    <property type="component" value="Unassembled WGS sequence"/>
</dbReference>